<accession>B5VTY7</accession>
<evidence type="ECO:0000256" key="1">
    <source>
        <dbReference type="ARBA" id="ARBA00004123"/>
    </source>
</evidence>
<evidence type="ECO:0000313" key="8">
    <source>
        <dbReference type="Proteomes" id="UP000008988"/>
    </source>
</evidence>
<dbReference type="InterPro" id="IPR052035">
    <property type="entry name" value="ZnF_BED_domain_contain"/>
</dbReference>
<sequence length="460" mass="53308">MHSYLIHDHLKVLKPEANRLLNDCHLIRCTNHVLNILFQATIKSLKTDSTFDKALTDLTKLAKLLKKSSLLRASLSQERLPLIPVASETRWLYVWKQLDAYLKYRDRYLVWLEVLQNSPQHEKAALKVKQYIELAPATEQSLQYFVDCCSIFNYLNNHLQDDDFNRLPNAASFYYTMKEFYRLCGCAGSEDVEPALAGAFDFTFINGRSTLPSDIKRNVLQSILSAKSKFDEYFEYFKENDIYFVAFFFWYPTSKYDIFDRLMMENEADNHLKRVELYVKSFLGRCKSKKSYSVDSLASRRAKSSVAKMSKLPLVYARRTPTIDTSTLSSSRALEEWDSYKRESRITSDSVVDALEWWCSRRSIYPNLFKLAVPLFYSKISTCGVERAFSISGKLMRKDRRSLGSANTKRTMLLRNRFTNYGIYDGELEIRPSENDDSLIILSDSSEDDWESSSDGAMPG</sequence>
<comment type="subcellular location">
    <subcellularLocation>
        <location evidence="1">Nucleus</location>
    </subcellularLocation>
</comment>
<feature type="domain" description="HAT C-terminal dimerisation" evidence="6">
    <location>
        <begin position="336"/>
        <end position="416"/>
    </location>
</feature>
<proteinExistence type="predicted"/>
<keyword evidence="5" id="KW-0539">Nucleus</keyword>
<dbReference type="InterPro" id="IPR012337">
    <property type="entry name" value="RNaseH-like_sf"/>
</dbReference>
<comment type="caution">
    <text evidence="7">The sequence shown here is derived from an EMBL/GenBank/DDBJ whole genome shotgun (WGS) entry which is preliminary data.</text>
</comment>
<dbReference type="EMBL" id="ABSV01002463">
    <property type="protein sequence ID" value="EDZ68603.1"/>
    <property type="molecule type" value="Genomic_DNA"/>
</dbReference>
<dbReference type="PANTHER" id="PTHR46481">
    <property type="entry name" value="ZINC FINGER BED DOMAIN-CONTAINING PROTEIN 4"/>
    <property type="match status" value="1"/>
</dbReference>
<dbReference type="AlphaFoldDB" id="B5VTY7"/>
<evidence type="ECO:0000256" key="5">
    <source>
        <dbReference type="ARBA" id="ARBA00023242"/>
    </source>
</evidence>
<evidence type="ECO:0000259" key="6">
    <source>
        <dbReference type="Pfam" id="PF05699"/>
    </source>
</evidence>
<evidence type="ECO:0000256" key="2">
    <source>
        <dbReference type="ARBA" id="ARBA00022723"/>
    </source>
</evidence>
<keyword evidence="4" id="KW-0862">Zinc</keyword>
<evidence type="ECO:0000313" key="7">
    <source>
        <dbReference type="EMBL" id="EDZ68603.1"/>
    </source>
</evidence>
<dbReference type="GO" id="GO:0008270">
    <property type="term" value="F:zinc ion binding"/>
    <property type="evidence" value="ECO:0007669"/>
    <property type="project" value="UniProtKB-KW"/>
</dbReference>
<evidence type="ECO:0000256" key="3">
    <source>
        <dbReference type="ARBA" id="ARBA00022771"/>
    </source>
</evidence>
<keyword evidence="3" id="KW-0863">Zinc-finger</keyword>
<dbReference type="Pfam" id="PF05699">
    <property type="entry name" value="Dimer_Tnp_hAT"/>
    <property type="match status" value="1"/>
</dbReference>
<dbReference type="InterPro" id="IPR008906">
    <property type="entry name" value="HATC_C_dom"/>
</dbReference>
<reference evidence="7 8" key="1">
    <citation type="journal article" date="2008" name="FEMS Yeast Res.">
        <title>Comparative genome analysis of a Saccharomyces cerevisiae wine strain.</title>
        <authorList>
            <person name="Borneman A.R."/>
            <person name="Forgan A.H."/>
            <person name="Pretorius I.S."/>
            <person name="Chambers P.J."/>
        </authorList>
    </citation>
    <scope>NUCLEOTIDE SEQUENCE [LARGE SCALE GENOMIC DNA]</scope>
    <source>
        <strain evidence="7 8">AWRI1631</strain>
    </source>
</reference>
<gene>
    <name evidence="7" type="ORF">AWRI1631_10980010</name>
</gene>
<keyword evidence="2" id="KW-0479">Metal-binding</keyword>
<dbReference type="SUPFAM" id="SSF53098">
    <property type="entry name" value="Ribonuclease H-like"/>
    <property type="match status" value="1"/>
</dbReference>
<dbReference type="OrthoDB" id="4837779at2759"/>
<dbReference type="PANTHER" id="PTHR46481:SF10">
    <property type="entry name" value="ZINC FINGER BED DOMAIN-CONTAINING PROTEIN 39"/>
    <property type="match status" value="1"/>
</dbReference>
<protein>
    <recommendedName>
        <fullName evidence="6">HAT C-terminal dimerisation domain-containing protein</fullName>
    </recommendedName>
</protein>
<evidence type="ECO:0000256" key="4">
    <source>
        <dbReference type="ARBA" id="ARBA00022833"/>
    </source>
</evidence>
<dbReference type="Proteomes" id="UP000008988">
    <property type="component" value="Unassembled WGS sequence"/>
</dbReference>
<dbReference type="GO" id="GO:0005634">
    <property type="term" value="C:nucleus"/>
    <property type="evidence" value="ECO:0007669"/>
    <property type="project" value="UniProtKB-SubCell"/>
</dbReference>
<dbReference type="GO" id="GO:0046983">
    <property type="term" value="F:protein dimerization activity"/>
    <property type="evidence" value="ECO:0007669"/>
    <property type="project" value="InterPro"/>
</dbReference>
<name>B5VTY7_YEAS6</name>
<organism evidence="7 8">
    <name type="scientific">Saccharomyces cerevisiae (strain AWRI1631)</name>
    <name type="common">Baker's yeast</name>
    <dbReference type="NCBI Taxonomy" id="545124"/>
    <lineage>
        <taxon>Eukaryota</taxon>
        <taxon>Fungi</taxon>
        <taxon>Dikarya</taxon>
        <taxon>Ascomycota</taxon>
        <taxon>Saccharomycotina</taxon>
        <taxon>Saccharomycetes</taxon>
        <taxon>Saccharomycetales</taxon>
        <taxon>Saccharomycetaceae</taxon>
        <taxon>Saccharomyces</taxon>
    </lineage>
</organism>